<dbReference type="InterPro" id="IPR013154">
    <property type="entry name" value="ADH-like_N"/>
</dbReference>
<comment type="similarity">
    <text evidence="5">Belongs to the zinc-containing alcohol dehydrogenase family. Class-III subfamily.</text>
</comment>
<evidence type="ECO:0000256" key="5">
    <source>
        <dbReference type="RuleBase" id="RU362016"/>
    </source>
</evidence>
<evidence type="ECO:0000256" key="2">
    <source>
        <dbReference type="ARBA" id="ARBA00022723"/>
    </source>
</evidence>
<evidence type="ECO:0000259" key="6">
    <source>
        <dbReference type="Pfam" id="PF00107"/>
    </source>
</evidence>
<dbReference type="InterPro" id="IPR014183">
    <property type="entry name" value="ADH_3"/>
</dbReference>
<reference evidence="8 9" key="1">
    <citation type="submission" date="2021-05" db="EMBL/GenBank/DDBJ databases">
        <title>Culturable bacteria isolated from Daya Bay.</title>
        <authorList>
            <person name="Zheng W."/>
            <person name="Yu S."/>
            <person name="Huang Y."/>
        </authorList>
    </citation>
    <scope>NUCLEOTIDE SEQUENCE [LARGE SCALE GENOMIC DNA]</scope>
    <source>
        <strain evidence="8 9">DP4N28-5</strain>
    </source>
</reference>
<dbReference type="CDD" id="cd08300">
    <property type="entry name" value="alcohol_DH_class_III"/>
    <property type="match status" value="1"/>
</dbReference>
<dbReference type="NCBIfam" id="TIGR02818">
    <property type="entry name" value="adh_III_F_hyde"/>
    <property type="match status" value="1"/>
</dbReference>
<evidence type="ECO:0000313" key="8">
    <source>
        <dbReference type="EMBL" id="MBV7380378.1"/>
    </source>
</evidence>
<feature type="domain" description="Alcohol dehydrogenase-like C-terminal" evidence="6">
    <location>
        <begin position="198"/>
        <end position="336"/>
    </location>
</feature>
<comment type="caution">
    <text evidence="8">The sequence shown here is derived from an EMBL/GenBank/DDBJ whole genome shotgun (WGS) entry which is preliminary data.</text>
</comment>
<name>A0ABS6T588_9RHOB</name>
<organism evidence="8 9">
    <name type="scientific">Maritimibacter dapengensis</name>
    <dbReference type="NCBI Taxonomy" id="2836868"/>
    <lineage>
        <taxon>Bacteria</taxon>
        <taxon>Pseudomonadati</taxon>
        <taxon>Pseudomonadota</taxon>
        <taxon>Alphaproteobacteria</taxon>
        <taxon>Rhodobacterales</taxon>
        <taxon>Roseobacteraceae</taxon>
        <taxon>Maritimibacter</taxon>
    </lineage>
</organism>
<keyword evidence="3 5" id="KW-0862">Zinc</keyword>
<dbReference type="EMBL" id="JAHUZE010000004">
    <property type="protein sequence ID" value="MBV7380378.1"/>
    <property type="molecule type" value="Genomic_DNA"/>
</dbReference>
<dbReference type="InterPro" id="IPR002328">
    <property type="entry name" value="ADH_Zn_CS"/>
</dbReference>
<evidence type="ECO:0000256" key="3">
    <source>
        <dbReference type="ARBA" id="ARBA00022833"/>
    </source>
</evidence>
<evidence type="ECO:0000313" key="9">
    <source>
        <dbReference type="Proteomes" id="UP000756530"/>
    </source>
</evidence>
<gene>
    <name evidence="8" type="ORF">KJP28_15740</name>
</gene>
<dbReference type="PANTHER" id="PTHR43880">
    <property type="entry name" value="ALCOHOL DEHYDROGENASE"/>
    <property type="match status" value="1"/>
</dbReference>
<dbReference type="Proteomes" id="UP000756530">
    <property type="component" value="Unassembled WGS sequence"/>
</dbReference>
<comment type="cofactor">
    <cofactor evidence="1 5">
        <name>Zn(2+)</name>
        <dbReference type="ChEBI" id="CHEBI:29105"/>
    </cofactor>
</comment>
<dbReference type="PANTHER" id="PTHR43880:SF12">
    <property type="entry name" value="ALCOHOL DEHYDROGENASE CLASS-3"/>
    <property type="match status" value="1"/>
</dbReference>
<dbReference type="Pfam" id="PF00107">
    <property type="entry name" value="ADH_zinc_N"/>
    <property type="match status" value="1"/>
</dbReference>
<dbReference type="PROSITE" id="PS00059">
    <property type="entry name" value="ADH_ZINC"/>
    <property type="match status" value="1"/>
</dbReference>
<protein>
    <recommendedName>
        <fullName evidence="5">S-(hydroxymethyl)glutathione dehydrogenase</fullName>
        <ecNumber evidence="5">1.1.1.284</ecNumber>
    </recommendedName>
</protein>
<sequence>MKTRAAVATQAGKPLEIMDVNLDGPKAGEVLVEVKATGICHTDEFTLSGADPEGLFPAILGHEGAGVVMEVGEGVTSLKPGDHVIPLYTPECRECYSCTSQKTNLCTSIRGTQGQGVMPDGTSRFSTLDGDPILHYMGCSTFSNHTVLPEIALAKVREDAPFDKICYIGCGVTTGIGAVINTAKVEVGSSAIVFGLGGIGLNVIQGLRLAGADMIVGVDLNNSKKQMAEKFGMTHFVNPNEVEGDLLPYLLDITKRPGDAFGGADYTFDATGNVGVMRTALEAAHRGWGESIIIGVAPAGAEIATRPFQLVTGRVWKGTAFGGARGRTDVPKIVDWYMDGKIEIDPMITHTMGLDDINKGFDLMHAGESIRSVVTY</sequence>
<accession>A0ABS6T588</accession>
<keyword evidence="9" id="KW-1185">Reference proteome</keyword>
<comment type="catalytic activity">
    <reaction evidence="5">
        <text>S-(hydroxymethyl)glutathione + NAD(+) = S-formylglutathione + NADH + H(+)</text>
        <dbReference type="Rhea" id="RHEA:19985"/>
        <dbReference type="ChEBI" id="CHEBI:15378"/>
        <dbReference type="ChEBI" id="CHEBI:57540"/>
        <dbReference type="ChEBI" id="CHEBI:57688"/>
        <dbReference type="ChEBI" id="CHEBI:57945"/>
        <dbReference type="ChEBI" id="CHEBI:58758"/>
        <dbReference type="EC" id="1.1.1.284"/>
    </reaction>
</comment>
<dbReference type="RefSeq" id="WP_218393588.1">
    <property type="nucleotide sequence ID" value="NZ_JAHUZE010000004.1"/>
</dbReference>
<keyword evidence="5" id="KW-0560">Oxidoreductase</keyword>
<evidence type="ECO:0000256" key="4">
    <source>
        <dbReference type="ARBA" id="ARBA00023027"/>
    </source>
</evidence>
<keyword evidence="2 5" id="KW-0479">Metal-binding</keyword>
<dbReference type="EC" id="1.1.1.284" evidence="5"/>
<feature type="domain" description="Alcohol dehydrogenase-like N-terminal" evidence="7">
    <location>
        <begin position="27"/>
        <end position="117"/>
    </location>
</feature>
<evidence type="ECO:0000256" key="1">
    <source>
        <dbReference type="ARBA" id="ARBA00001947"/>
    </source>
</evidence>
<dbReference type="Pfam" id="PF08240">
    <property type="entry name" value="ADH_N"/>
    <property type="match status" value="1"/>
</dbReference>
<keyword evidence="4 5" id="KW-0520">NAD</keyword>
<proteinExistence type="inferred from homology"/>
<evidence type="ECO:0000259" key="7">
    <source>
        <dbReference type="Pfam" id="PF08240"/>
    </source>
</evidence>
<dbReference type="InterPro" id="IPR013149">
    <property type="entry name" value="ADH-like_C"/>
</dbReference>